<accession>A0ABU2JGF3</accession>
<evidence type="ECO:0000313" key="2">
    <source>
        <dbReference type="EMBL" id="MDT0264022.1"/>
    </source>
</evidence>
<comment type="caution">
    <text evidence="2">The sequence shown here is derived from an EMBL/GenBank/DDBJ whole genome shotgun (WGS) entry which is preliminary data.</text>
</comment>
<reference evidence="3" key="1">
    <citation type="submission" date="2023-07" db="EMBL/GenBank/DDBJ databases">
        <title>30 novel species of actinomycetes from the DSMZ collection.</title>
        <authorList>
            <person name="Nouioui I."/>
        </authorList>
    </citation>
    <scope>NUCLEOTIDE SEQUENCE [LARGE SCALE GENOMIC DNA]</scope>
    <source>
        <strain evidence="3">DSM 44399</strain>
    </source>
</reference>
<keyword evidence="1" id="KW-0812">Transmembrane</keyword>
<organism evidence="2 3">
    <name type="scientific">Jatrophihabitans lederbergiae</name>
    <dbReference type="NCBI Taxonomy" id="3075547"/>
    <lineage>
        <taxon>Bacteria</taxon>
        <taxon>Bacillati</taxon>
        <taxon>Actinomycetota</taxon>
        <taxon>Actinomycetes</taxon>
        <taxon>Jatrophihabitantales</taxon>
        <taxon>Jatrophihabitantaceae</taxon>
        <taxon>Jatrophihabitans</taxon>
    </lineage>
</organism>
<dbReference type="Proteomes" id="UP001183176">
    <property type="component" value="Unassembled WGS sequence"/>
</dbReference>
<evidence type="ECO:0000313" key="3">
    <source>
        <dbReference type="Proteomes" id="UP001183176"/>
    </source>
</evidence>
<keyword evidence="1" id="KW-1133">Transmembrane helix</keyword>
<sequence>MHVVSLLRTYLVEAADIVDLEDANGFAIRLTSGRRVSTVANQRSLIARFTGNRRGRRAARRLTRLCGPFHAQLDRQTGDTLRNRLRWRPIVAAAPVIATFALYSALAALANPD</sequence>
<keyword evidence="3" id="KW-1185">Reference proteome</keyword>
<feature type="transmembrane region" description="Helical" evidence="1">
    <location>
        <begin position="90"/>
        <end position="110"/>
    </location>
</feature>
<gene>
    <name evidence="2" type="ORF">RM423_21845</name>
</gene>
<proteinExistence type="predicted"/>
<name>A0ABU2JGF3_9ACTN</name>
<evidence type="ECO:0000256" key="1">
    <source>
        <dbReference type="SAM" id="Phobius"/>
    </source>
</evidence>
<dbReference type="EMBL" id="JAVREH010000065">
    <property type="protein sequence ID" value="MDT0264022.1"/>
    <property type="molecule type" value="Genomic_DNA"/>
</dbReference>
<keyword evidence="1" id="KW-0472">Membrane</keyword>
<protein>
    <submittedName>
        <fullName evidence="2">Uncharacterized protein</fullName>
    </submittedName>
</protein>
<dbReference type="RefSeq" id="WP_311425165.1">
    <property type="nucleotide sequence ID" value="NZ_JAVREH010000065.1"/>
</dbReference>